<evidence type="ECO:0000313" key="3">
    <source>
        <dbReference type="Proteomes" id="UP001523216"/>
    </source>
</evidence>
<accession>A0ABT0YC19</accession>
<protein>
    <submittedName>
        <fullName evidence="2">MarR family winged helix-turn-helix transcriptional regulator</fullName>
    </submittedName>
</protein>
<dbReference type="InterPro" id="IPR000835">
    <property type="entry name" value="HTH_MarR-typ"/>
</dbReference>
<dbReference type="SMART" id="SM00347">
    <property type="entry name" value="HTH_MARR"/>
    <property type="match status" value="1"/>
</dbReference>
<dbReference type="InterPro" id="IPR036388">
    <property type="entry name" value="WH-like_DNA-bd_sf"/>
</dbReference>
<dbReference type="InterPro" id="IPR036390">
    <property type="entry name" value="WH_DNA-bd_sf"/>
</dbReference>
<dbReference type="Proteomes" id="UP001523216">
    <property type="component" value="Unassembled WGS sequence"/>
</dbReference>
<name>A0ABT0YC19_9ACTN</name>
<proteinExistence type="predicted"/>
<dbReference type="SUPFAM" id="SSF46785">
    <property type="entry name" value="Winged helix' DNA-binding domain"/>
    <property type="match status" value="1"/>
</dbReference>
<reference evidence="2 3" key="1">
    <citation type="submission" date="2022-06" db="EMBL/GenBank/DDBJ databases">
        <title>Actinoplanes abujensis sp. nov., isolated from Nigerian arid soil.</title>
        <authorList>
            <person name="Ding P."/>
        </authorList>
    </citation>
    <scope>NUCLEOTIDE SEQUENCE [LARGE SCALE GENOMIC DNA]</scope>
    <source>
        <strain evidence="3">TRM88002</strain>
    </source>
</reference>
<comment type="caution">
    <text evidence="2">The sequence shown here is derived from an EMBL/GenBank/DDBJ whole genome shotgun (WGS) entry which is preliminary data.</text>
</comment>
<dbReference type="RefSeq" id="WP_251803306.1">
    <property type="nucleotide sequence ID" value="NZ_JAMQOL010000062.1"/>
</dbReference>
<gene>
    <name evidence="2" type="ORF">LXN57_39260</name>
</gene>
<dbReference type="PANTHER" id="PTHR33164:SF99">
    <property type="entry name" value="MARR FAMILY REGULATORY PROTEIN"/>
    <property type="match status" value="1"/>
</dbReference>
<organism evidence="2 3">
    <name type="scientific">Paractinoplanes hotanensis</name>
    <dbReference type="NCBI Taxonomy" id="2906497"/>
    <lineage>
        <taxon>Bacteria</taxon>
        <taxon>Bacillati</taxon>
        <taxon>Actinomycetota</taxon>
        <taxon>Actinomycetes</taxon>
        <taxon>Micromonosporales</taxon>
        <taxon>Micromonosporaceae</taxon>
        <taxon>Paractinoplanes</taxon>
    </lineage>
</organism>
<dbReference type="InterPro" id="IPR039422">
    <property type="entry name" value="MarR/SlyA-like"/>
</dbReference>
<evidence type="ECO:0000259" key="1">
    <source>
        <dbReference type="PROSITE" id="PS50995"/>
    </source>
</evidence>
<dbReference type="Gene3D" id="1.10.10.10">
    <property type="entry name" value="Winged helix-like DNA-binding domain superfamily/Winged helix DNA-binding domain"/>
    <property type="match status" value="1"/>
</dbReference>
<keyword evidence="3" id="KW-1185">Reference proteome</keyword>
<dbReference type="EMBL" id="JAMQOL010000062">
    <property type="protein sequence ID" value="MCM4083605.1"/>
    <property type="molecule type" value="Genomic_DNA"/>
</dbReference>
<dbReference type="PROSITE" id="PS50995">
    <property type="entry name" value="HTH_MARR_2"/>
    <property type="match status" value="1"/>
</dbReference>
<dbReference type="Pfam" id="PF12802">
    <property type="entry name" value="MarR_2"/>
    <property type="match status" value="1"/>
</dbReference>
<dbReference type="PANTHER" id="PTHR33164">
    <property type="entry name" value="TRANSCRIPTIONAL REGULATOR, MARR FAMILY"/>
    <property type="match status" value="1"/>
</dbReference>
<evidence type="ECO:0000313" key="2">
    <source>
        <dbReference type="EMBL" id="MCM4083605.1"/>
    </source>
</evidence>
<feature type="domain" description="HTH marR-type" evidence="1">
    <location>
        <begin position="1"/>
        <end position="127"/>
    </location>
</feature>
<sequence length="136" mass="15669">MQEDVRRHMNRHLTSEVGISLAEFSILSALRVTPDRPMRVYELIDTLRWEKTRIIHQISRMVRRGLVERQASPEDGRGTNIALTVEGRAVIDEALPLHVLHVRRLFFDVLAPQQLDTLAVMSEAVLENLQSESFEE</sequence>